<evidence type="ECO:0000313" key="2">
    <source>
        <dbReference type="EMBL" id="TCO15397.1"/>
    </source>
</evidence>
<dbReference type="RefSeq" id="WP_132215900.1">
    <property type="nucleotide sequence ID" value="NZ_SLWN01000022.1"/>
</dbReference>
<evidence type="ECO:0000256" key="1">
    <source>
        <dbReference type="SAM" id="MobiDB-lite"/>
    </source>
</evidence>
<proteinExistence type="predicted"/>
<dbReference type="AlphaFoldDB" id="A0A4V2RXT0"/>
<comment type="caution">
    <text evidence="2">The sequence shown here is derived from an EMBL/GenBank/DDBJ whole genome shotgun (WGS) entry which is preliminary data.</text>
</comment>
<keyword evidence="3" id="KW-1185">Reference proteome</keyword>
<reference evidence="2 3" key="1">
    <citation type="journal article" date="2015" name="Stand. Genomic Sci.">
        <title>Genomic Encyclopedia of Bacterial and Archaeal Type Strains, Phase III: the genomes of soil and plant-associated and newly described type strains.</title>
        <authorList>
            <person name="Whitman W.B."/>
            <person name="Woyke T."/>
            <person name="Klenk H.P."/>
            <person name="Zhou Y."/>
            <person name="Lilburn T.G."/>
            <person name="Beck B.J."/>
            <person name="De Vos P."/>
            <person name="Vandamme P."/>
            <person name="Eisen J.A."/>
            <person name="Garrity G."/>
            <person name="Hugenholtz P."/>
            <person name="Kyrpides N.C."/>
        </authorList>
    </citation>
    <scope>NUCLEOTIDE SEQUENCE [LARGE SCALE GENOMIC DNA]</scope>
    <source>
        <strain evidence="2 3">VKM Ac-2572</strain>
    </source>
</reference>
<gene>
    <name evidence="2" type="ORF">EV652_12255</name>
</gene>
<evidence type="ECO:0000313" key="3">
    <source>
        <dbReference type="Proteomes" id="UP000294508"/>
    </source>
</evidence>
<dbReference type="Proteomes" id="UP000294508">
    <property type="component" value="Unassembled WGS sequence"/>
</dbReference>
<feature type="region of interest" description="Disordered" evidence="1">
    <location>
        <begin position="50"/>
        <end position="72"/>
    </location>
</feature>
<sequence>MNYIPFSMIKAIHEQTHSAHPNAPVIPHRPARPRRHPVRAVRRLLQARGALPQPAQSAPVQSAPVQPAPMLTLVPGTDHELCEAEVRDRGTTTASAARAC</sequence>
<dbReference type="OrthoDB" id="3829629at2"/>
<protein>
    <submittedName>
        <fullName evidence="2">Uncharacterized protein</fullName>
    </submittedName>
</protein>
<name>A0A4V2RXT0_9ACTN</name>
<accession>A0A4V2RXT0</accession>
<feature type="compositionally biased region" description="Low complexity" evidence="1">
    <location>
        <begin position="52"/>
        <end position="69"/>
    </location>
</feature>
<dbReference type="EMBL" id="SLWN01000022">
    <property type="protein sequence ID" value="TCO15397.1"/>
    <property type="molecule type" value="Genomic_DNA"/>
</dbReference>
<organism evidence="2 3">
    <name type="scientific">Kribbella steppae</name>
    <dbReference type="NCBI Taxonomy" id="2512223"/>
    <lineage>
        <taxon>Bacteria</taxon>
        <taxon>Bacillati</taxon>
        <taxon>Actinomycetota</taxon>
        <taxon>Actinomycetes</taxon>
        <taxon>Propionibacteriales</taxon>
        <taxon>Kribbellaceae</taxon>
        <taxon>Kribbella</taxon>
    </lineage>
</organism>